<dbReference type="InterPro" id="IPR028098">
    <property type="entry name" value="Glyco_trans_4-like_N"/>
</dbReference>
<accession>A0A562TFH4</accession>
<name>A0A562TFH4_CHIJA</name>
<sequence>MTIGVSAVSIPEDTPADSNNAYTEIVLRMCARHPEHSFILFFDRPVPPQLSLPVNATPVVLPLKGNARWRRRWWWQWQLHRALLRHRPAVFLAMDGMLPLRSRIPAVLFINDLSFLQGAAGMPGKWQRYLQRQTVQYVDKAQKVLLLTGALRQALLEYAPAAAGKLRVLPAAVHESYHPLSWEEREAVKQQYTNGVEYFIVTGALHPRNNITPLLKAFSALKRRLHSNMKLVLAGSPTPAGLEIADSLRTYRFRQDVVWLQEPDQAALAQLTAAAYAMIYTTRLAGTALPVYAALQCEVPVIALDGPAAREAGKDALLYADPRRQEDLADKLCLLYKDEQLRARLLQEMAALPRTGGWDACADELICTFAY</sequence>
<evidence type="ECO:0000259" key="2">
    <source>
        <dbReference type="Pfam" id="PF00534"/>
    </source>
</evidence>
<keyword evidence="5" id="KW-1185">Reference proteome</keyword>
<dbReference type="AlphaFoldDB" id="A0A562TFH4"/>
<dbReference type="Proteomes" id="UP000316778">
    <property type="component" value="Unassembled WGS sequence"/>
</dbReference>
<evidence type="ECO:0000313" key="5">
    <source>
        <dbReference type="Proteomes" id="UP000316778"/>
    </source>
</evidence>
<dbReference type="PANTHER" id="PTHR46401">
    <property type="entry name" value="GLYCOSYLTRANSFERASE WBBK-RELATED"/>
    <property type="match status" value="1"/>
</dbReference>
<proteinExistence type="predicted"/>
<dbReference type="PANTHER" id="PTHR46401:SF2">
    <property type="entry name" value="GLYCOSYLTRANSFERASE WBBK-RELATED"/>
    <property type="match status" value="1"/>
</dbReference>
<organism evidence="4 5">
    <name type="scientific">Chitinophaga japonensis</name>
    <name type="common">Flexibacter japonensis</name>
    <dbReference type="NCBI Taxonomy" id="104662"/>
    <lineage>
        <taxon>Bacteria</taxon>
        <taxon>Pseudomonadati</taxon>
        <taxon>Bacteroidota</taxon>
        <taxon>Chitinophagia</taxon>
        <taxon>Chitinophagales</taxon>
        <taxon>Chitinophagaceae</taxon>
        <taxon>Chitinophaga</taxon>
    </lineage>
</organism>
<dbReference type="Pfam" id="PF00534">
    <property type="entry name" value="Glycos_transf_1"/>
    <property type="match status" value="1"/>
</dbReference>
<feature type="domain" description="Glycosyl transferase family 1" evidence="2">
    <location>
        <begin position="193"/>
        <end position="345"/>
    </location>
</feature>
<dbReference type="GO" id="GO:0016757">
    <property type="term" value="F:glycosyltransferase activity"/>
    <property type="evidence" value="ECO:0007669"/>
    <property type="project" value="InterPro"/>
</dbReference>
<dbReference type="Pfam" id="PF13439">
    <property type="entry name" value="Glyco_transf_4"/>
    <property type="match status" value="1"/>
</dbReference>
<protein>
    <submittedName>
        <fullName evidence="4">Glycosyl transferase family 4</fullName>
    </submittedName>
</protein>
<evidence type="ECO:0000256" key="1">
    <source>
        <dbReference type="ARBA" id="ARBA00022679"/>
    </source>
</evidence>
<dbReference type="SUPFAM" id="SSF53756">
    <property type="entry name" value="UDP-Glycosyltransferase/glycogen phosphorylase"/>
    <property type="match status" value="1"/>
</dbReference>
<dbReference type="Gene3D" id="3.40.50.2000">
    <property type="entry name" value="Glycogen Phosphorylase B"/>
    <property type="match status" value="1"/>
</dbReference>
<gene>
    <name evidence="4" type="ORF">LX66_1399</name>
</gene>
<evidence type="ECO:0000259" key="3">
    <source>
        <dbReference type="Pfam" id="PF13439"/>
    </source>
</evidence>
<dbReference type="RefSeq" id="WP_145711215.1">
    <property type="nucleotide sequence ID" value="NZ_BAAAFY010000001.1"/>
</dbReference>
<reference evidence="4 5" key="1">
    <citation type="journal article" date="2013" name="Stand. Genomic Sci.">
        <title>Genomic Encyclopedia of Type Strains, Phase I: The one thousand microbial genomes (KMG-I) project.</title>
        <authorList>
            <person name="Kyrpides N.C."/>
            <person name="Woyke T."/>
            <person name="Eisen J.A."/>
            <person name="Garrity G."/>
            <person name="Lilburn T.G."/>
            <person name="Beck B.J."/>
            <person name="Whitman W.B."/>
            <person name="Hugenholtz P."/>
            <person name="Klenk H.P."/>
        </authorList>
    </citation>
    <scope>NUCLEOTIDE SEQUENCE [LARGE SCALE GENOMIC DNA]</scope>
    <source>
        <strain evidence="4 5">DSM 13484</strain>
    </source>
</reference>
<dbReference type="EMBL" id="VLLG01000002">
    <property type="protein sequence ID" value="TWI92018.1"/>
    <property type="molecule type" value="Genomic_DNA"/>
</dbReference>
<comment type="caution">
    <text evidence="4">The sequence shown here is derived from an EMBL/GenBank/DDBJ whole genome shotgun (WGS) entry which is preliminary data.</text>
</comment>
<dbReference type="OrthoDB" id="9801609at2"/>
<feature type="domain" description="Glycosyltransferase subfamily 4-like N-terminal" evidence="3">
    <location>
        <begin position="51"/>
        <end position="174"/>
    </location>
</feature>
<evidence type="ECO:0000313" key="4">
    <source>
        <dbReference type="EMBL" id="TWI92018.1"/>
    </source>
</evidence>
<dbReference type="InterPro" id="IPR001296">
    <property type="entry name" value="Glyco_trans_1"/>
</dbReference>
<keyword evidence="1 4" id="KW-0808">Transferase</keyword>